<dbReference type="GO" id="GO:0015768">
    <property type="term" value="P:maltose transport"/>
    <property type="evidence" value="ECO:0007669"/>
    <property type="project" value="TreeGrafter"/>
</dbReference>
<evidence type="ECO:0000256" key="1">
    <source>
        <dbReference type="ARBA" id="ARBA00008520"/>
    </source>
</evidence>
<keyword evidence="3" id="KW-0732">Signal</keyword>
<reference evidence="4 5" key="1">
    <citation type="submission" date="2020-04" db="EMBL/GenBank/DDBJ databases">
        <title>Genomic insights into acetone-butanol-ethanol (ABE) fermentation by sequencing solventogenic clostridia strains.</title>
        <authorList>
            <person name="Brown S."/>
        </authorList>
    </citation>
    <scope>NUCLEOTIDE SEQUENCE [LARGE SCALE GENOMIC DNA]</scope>
    <source>
        <strain evidence="4 5">DJ011</strain>
    </source>
</reference>
<keyword evidence="2" id="KW-0813">Transport</keyword>
<comment type="caution">
    <text evidence="4">The sequence shown here is derived from an EMBL/GenBank/DDBJ whole genome shotgun (WGS) entry which is preliminary data.</text>
</comment>
<protein>
    <submittedName>
        <fullName evidence="4">Extracellular solute-binding protein</fullName>
    </submittedName>
</protein>
<evidence type="ECO:0000256" key="2">
    <source>
        <dbReference type="ARBA" id="ARBA00022448"/>
    </source>
</evidence>
<dbReference type="Gene3D" id="3.40.190.10">
    <property type="entry name" value="Periplasmic binding protein-like II"/>
    <property type="match status" value="1"/>
</dbReference>
<dbReference type="InterPro" id="IPR006059">
    <property type="entry name" value="SBP"/>
</dbReference>
<dbReference type="AlphaFoldDB" id="A0A923J2G8"/>
<organism evidence="4 5">
    <name type="scientific">Clostridium tetanomorphum</name>
    <dbReference type="NCBI Taxonomy" id="1553"/>
    <lineage>
        <taxon>Bacteria</taxon>
        <taxon>Bacillati</taxon>
        <taxon>Bacillota</taxon>
        <taxon>Clostridia</taxon>
        <taxon>Eubacteriales</taxon>
        <taxon>Clostridiaceae</taxon>
        <taxon>Clostridium</taxon>
    </lineage>
</organism>
<dbReference type="GO" id="GO:0042956">
    <property type="term" value="P:maltodextrin transmembrane transport"/>
    <property type="evidence" value="ECO:0007669"/>
    <property type="project" value="TreeGrafter"/>
</dbReference>
<dbReference type="EMBL" id="JAAZWO010000037">
    <property type="protein sequence ID" value="MBC2399849.1"/>
    <property type="molecule type" value="Genomic_DNA"/>
</dbReference>
<accession>A0A923J2G8</accession>
<evidence type="ECO:0000313" key="4">
    <source>
        <dbReference type="EMBL" id="MBC2399849.1"/>
    </source>
</evidence>
<evidence type="ECO:0000256" key="3">
    <source>
        <dbReference type="ARBA" id="ARBA00022729"/>
    </source>
</evidence>
<dbReference type="PANTHER" id="PTHR30061">
    <property type="entry name" value="MALTOSE-BINDING PERIPLASMIC PROTEIN"/>
    <property type="match status" value="1"/>
</dbReference>
<proteinExistence type="inferred from homology"/>
<dbReference type="RefSeq" id="WP_051593312.1">
    <property type="nucleotide sequence ID" value="NZ_JAAZWO010000037.1"/>
</dbReference>
<dbReference type="PANTHER" id="PTHR30061:SF50">
    <property type="entry name" value="MALTOSE_MALTODEXTRIN-BINDING PERIPLASMIC PROTEIN"/>
    <property type="match status" value="1"/>
</dbReference>
<sequence length="414" mass="47692">MTRMKYKKYITFIIILIIMFNLTACNKKDEASNKEKKLSIYVDIKDTHSLNIIKFIMDEYKKENPKTNIIINNAMGSNTLEDISKGNAGDIIFTSRNKMIELQKKGLLSDLASYYDKNKLNDRYYNVINSYGRYSDKFYGIGLIPYTIEIAYNKEMINKLNIKEPTNIKYIEDVLKSINKNSVKVPVVLTDDIDINNAISALIMSNKKNIYNIDNMYNGSKEAYKGKKEFQSIFDSIQSLYKKGIISKNTFEIGNENTIKKFVNGDIPIIVTISYYYKELNEKHIGLVEDYNSIASFKGNVPVIVNTLLCVPINSERGEEVNDFIKFTFDDKTQKKLLEKGFITGSKKVNDKLKGIGKIISKHLSESNENSILFMYNIPEKFYIAMSSKIQNILSGSYNGKEWHNIVEEVFKYK</sequence>
<dbReference type="SUPFAM" id="SSF53850">
    <property type="entry name" value="Periplasmic binding protein-like II"/>
    <property type="match status" value="1"/>
</dbReference>
<evidence type="ECO:0000313" key="5">
    <source>
        <dbReference type="Proteomes" id="UP000563151"/>
    </source>
</evidence>
<dbReference type="Proteomes" id="UP000563151">
    <property type="component" value="Unassembled WGS sequence"/>
</dbReference>
<dbReference type="GO" id="GO:0055052">
    <property type="term" value="C:ATP-binding cassette (ABC) transporter complex, substrate-binding subunit-containing"/>
    <property type="evidence" value="ECO:0007669"/>
    <property type="project" value="TreeGrafter"/>
</dbReference>
<gene>
    <name evidence="4" type="ORF">HGG79_19090</name>
</gene>
<dbReference type="GO" id="GO:1901982">
    <property type="term" value="F:maltose binding"/>
    <property type="evidence" value="ECO:0007669"/>
    <property type="project" value="TreeGrafter"/>
</dbReference>
<keyword evidence="5" id="KW-1185">Reference proteome</keyword>
<dbReference type="Pfam" id="PF13416">
    <property type="entry name" value="SBP_bac_8"/>
    <property type="match status" value="1"/>
</dbReference>
<name>A0A923J2G8_CLOTT</name>
<comment type="similarity">
    <text evidence="1">Belongs to the bacterial solute-binding protein 1 family.</text>
</comment>